<dbReference type="KEGG" id="fps:FP1786"/>
<name>A6H0I0_FLAPJ</name>
<protein>
    <submittedName>
        <fullName evidence="2">Uncharacterized protein</fullName>
    </submittedName>
</protein>
<proteinExistence type="predicted"/>
<evidence type="ECO:0000313" key="3">
    <source>
        <dbReference type="Proteomes" id="UP000006394"/>
    </source>
</evidence>
<feature type="transmembrane region" description="Helical" evidence="1">
    <location>
        <begin position="17"/>
        <end position="41"/>
    </location>
</feature>
<evidence type="ECO:0000313" key="2">
    <source>
        <dbReference type="EMBL" id="CAL43853.1"/>
    </source>
</evidence>
<keyword evidence="1" id="KW-0812">Transmembrane</keyword>
<evidence type="ECO:0000256" key="1">
    <source>
        <dbReference type="SAM" id="Phobius"/>
    </source>
</evidence>
<organism evidence="2 3">
    <name type="scientific">Flavobacterium psychrophilum (strain ATCC 49511 / DSM 21280 / CIP 103535 / JIP02/86)</name>
    <dbReference type="NCBI Taxonomy" id="402612"/>
    <lineage>
        <taxon>Bacteria</taxon>
        <taxon>Pseudomonadati</taxon>
        <taxon>Bacteroidota</taxon>
        <taxon>Flavobacteriia</taxon>
        <taxon>Flavobacteriales</taxon>
        <taxon>Flavobacteriaceae</taxon>
        <taxon>Flavobacterium</taxon>
    </lineage>
</organism>
<sequence length="137" mass="15927">MIVKLSNLNLQEKHLNFLFSIFLTFTLLLNSFSNIVIYVNFKINQNEIAKTLCVLRKQKNNTCNGHCVLRAELKKQANNEKKYENTLKEKTESIYTIASTEYQLNPILFAEFDKVVIFEYNSKPNSVSFSIFHPPTV</sequence>
<keyword evidence="1" id="KW-1133">Transmembrane helix</keyword>
<dbReference type="AlphaFoldDB" id="A6H0I0"/>
<keyword evidence="3" id="KW-1185">Reference proteome</keyword>
<dbReference type="Proteomes" id="UP000006394">
    <property type="component" value="Chromosome"/>
</dbReference>
<reference evidence="2 3" key="1">
    <citation type="journal article" date="2007" name="Nat. Biotechnol.">
        <title>Complete genome sequence of the fish pathogen Flavobacterium psychrophilum.</title>
        <authorList>
            <person name="Duchaud E."/>
            <person name="Boussaha M."/>
            <person name="Loux V."/>
            <person name="Bernardet J.F."/>
            <person name="Michel C."/>
            <person name="Kerouault B."/>
            <person name="Mondot S."/>
            <person name="Nicolas P."/>
            <person name="Bossy R."/>
            <person name="Caron C."/>
            <person name="Bessieres P."/>
            <person name="Gibrat J.F."/>
            <person name="Claverol S."/>
            <person name="Dumetz F."/>
            <person name="Le Henaff M."/>
            <person name="Benmansour A."/>
        </authorList>
    </citation>
    <scope>NUCLEOTIDE SEQUENCE [LARGE SCALE GENOMIC DNA]</scope>
    <source>
        <strain evidence="3">ATCC 49511 / DSM 21280 / CIP 103535 / JIP02/86</strain>
    </source>
</reference>
<dbReference type="STRING" id="402612.FP1786"/>
<dbReference type="eggNOG" id="ENOG5030Q1F">
    <property type="taxonomic scope" value="Bacteria"/>
</dbReference>
<dbReference type="OrthoDB" id="980645at2"/>
<dbReference type="EMBL" id="AM398681">
    <property type="protein sequence ID" value="CAL43853.1"/>
    <property type="molecule type" value="Genomic_DNA"/>
</dbReference>
<gene>
    <name evidence="2" type="ordered locus">FP1786</name>
</gene>
<dbReference type="EnsemblBacteria" id="CAL43853">
    <property type="protein sequence ID" value="CAL43853"/>
    <property type="gene ID" value="FP1786"/>
</dbReference>
<dbReference type="PATRIC" id="fig|402612.5.peg.1807"/>
<accession>A6H0I0</accession>
<keyword evidence="1" id="KW-0472">Membrane</keyword>
<dbReference type="HOGENOM" id="CLU_132570_0_0_10"/>